<dbReference type="Proteomes" id="UP001165586">
    <property type="component" value="Unassembled WGS sequence"/>
</dbReference>
<dbReference type="EMBL" id="JANLCJ010000014">
    <property type="protein sequence ID" value="MCS5736275.1"/>
    <property type="molecule type" value="Genomic_DNA"/>
</dbReference>
<dbReference type="Gene3D" id="3.40.50.300">
    <property type="entry name" value="P-loop containing nucleotide triphosphate hydrolases"/>
    <property type="match status" value="2"/>
</dbReference>
<keyword evidence="7" id="KW-0472">Membrane</keyword>
<dbReference type="Pfam" id="PF00005">
    <property type="entry name" value="ABC_tran"/>
    <property type="match status" value="1"/>
</dbReference>
<evidence type="ECO:0000256" key="7">
    <source>
        <dbReference type="ARBA" id="ARBA00023136"/>
    </source>
</evidence>
<evidence type="ECO:0000313" key="10">
    <source>
        <dbReference type="Proteomes" id="UP001165586"/>
    </source>
</evidence>
<name>A0ABT2H8I1_9MICO</name>
<gene>
    <name evidence="9" type="ORF">N1032_21280</name>
</gene>
<keyword evidence="3" id="KW-0762">Sugar transport</keyword>
<organism evidence="9 10">
    <name type="scientific">Herbiconiux daphne</name>
    <dbReference type="NCBI Taxonomy" id="2970914"/>
    <lineage>
        <taxon>Bacteria</taxon>
        <taxon>Bacillati</taxon>
        <taxon>Actinomycetota</taxon>
        <taxon>Actinomycetes</taxon>
        <taxon>Micrococcales</taxon>
        <taxon>Microbacteriaceae</taxon>
        <taxon>Herbiconiux</taxon>
    </lineage>
</organism>
<proteinExistence type="predicted"/>
<reference evidence="9" key="1">
    <citation type="submission" date="2022-08" db="EMBL/GenBank/DDBJ databases">
        <authorList>
            <person name="Deng Y."/>
            <person name="Han X.-F."/>
            <person name="Zhang Y.-Q."/>
        </authorList>
    </citation>
    <scope>NUCLEOTIDE SEQUENCE</scope>
    <source>
        <strain evidence="9">CPCC 203386</strain>
    </source>
</reference>
<evidence type="ECO:0000256" key="1">
    <source>
        <dbReference type="ARBA" id="ARBA00022448"/>
    </source>
</evidence>
<protein>
    <submittedName>
        <fullName evidence="9">ATP-binding cassette domain-containing protein</fullName>
    </submittedName>
</protein>
<dbReference type="InterPro" id="IPR050107">
    <property type="entry name" value="ABC_carbohydrate_import_ATPase"/>
</dbReference>
<evidence type="ECO:0000256" key="5">
    <source>
        <dbReference type="ARBA" id="ARBA00022840"/>
    </source>
</evidence>
<keyword evidence="1" id="KW-0813">Transport</keyword>
<dbReference type="PROSITE" id="PS50893">
    <property type="entry name" value="ABC_TRANSPORTER_2"/>
    <property type="match status" value="1"/>
</dbReference>
<keyword evidence="6" id="KW-1278">Translocase</keyword>
<evidence type="ECO:0000256" key="2">
    <source>
        <dbReference type="ARBA" id="ARBA00022475"/>
    </source>
</evidence>
<dbReference type="InterPro" id="IPR003439">
    <property type="entry name" value="ABC_transporter-like_ATP-bd"/>
</dbReference>
<keyword evidence="4" id="KW-0547">Nucleotide-binding</keyword>
<dbReference type="RefSeq" id="WP_259542150.1">
    <property type="nucleotide sequence ID" value="NZ_JANLCJ010000014.1"/>
</dbReference>
<keyword evidence="10" id="KW-1185">Reference proteome</keyword>
<evidence type="ECO:0000256" key="4">
    <source>
        <dbReference type="ARBA" id="ARBA00022741"/>
    </source>
</evidence>
<dbReference type="SUPFAM" id="SSF52540">
    <property type="entry name" value="P-loop containing nucleoside triphosphate hydrolases"/>
    <property type="match status" value="2"/>
</dbReference>
<dbReference type="InterPro" id="IPR003593">
    <property type="entry name" value="AAA+_ATPase"/>
</dbReference>
<keyword evidence="2" id="KW-1003">Cell membrane</keyword>
<evidence type="ECO:0000313" key="9">
    <source>
        <dbReference type="EMBL" id="MCS5736275.1"/>
    </source>
</evidence>
<dbReference type="GO" id="GO:0005524">
    <property type="term" value="F:ATP binding"/>
    <property type="evidence" value="ECO:0007669"/>
    <property type="project" value="UniProtKB-KW"/>
</dbReference>
<evidence type="ECO:0000259" key="8">
    <source>
        <dbReference type="PROSITE" id="PS50893"/>
    </source>
</evidence>
<feature type="domain" description="ABC transporter" evidence="8">
    <location>
        <begin position="3"/>
        <end position="253"/>
    </location>
</feature>
<evidence type="ECO:0000256" key="6">
    <source>
        <dbReference type="ARBA" id="ARBA00022967"/>
    </source>
</evidence>
<comment type="caution">
    <text evidence="9">The sequence shown here is derived from an EMBL/GenBank/DDBJ whole genome shotgun (WGS) entry which is preliminary data.</text>
</comment>
<dbReference type="SMART" id="SM00382">
    <property type="entry name" value="AAA"/>
    <property type="match status" value="1"/>
</dbReference>
<keyword evidence="5 9" id="KW-0067">ATP-binding</keyword>
<sequence>MSVSGGEMRFALASGDEVVARRGAVIALCGENGSGLDAVVAAVTAGVRAHAGAGAVGVSGAAAAGGLVGTASGGDAGLVGAGPGNPSTYALIDRRRGLAPTLDVAENIYLGMERKSRLGPFSLGIDWKRTRADAAADLLAVGSQVSVTEVARALSEIDRLLVELARAVARNAELVLLDEPTADLTDAESERLFAVLRDFADRGVAVLVLTQKPRQAMGYADEIVVVRDGEVAGRHESASWNGSAAAAASVHDRVLDELVDRPPRRIYPVRASVPDPSRELLRIAGWTARDPIDRTSLLVDDASLVVAAGEVVGIAGLQRSNAEAFLLSVYGRSAGTDAAGTVLIEGSPVDTSTVEKAIASGLFYAGTDTPRYRVRFVGGVAMPVSASRLSTLAAAGLVDRNSDLRPSEGWGSKVLGAVRSVSREGDAGARIRGLVKEFAASERLVLMLGEPTAGATDAERTEFYAGLEGITAAGKGVVIVSTDLDELLGVCDRVVTMAQGRVTGTVPRGTPPAAVAALIAPL</sequence>
<dbReference type="PANTHER" id="PTHR43790">
    <property type="entry name" value="CARBOHYDRATE TRANSPORT ATP-BINDING PROTEIN MG119-RELATED"/>
    <property type="match status" value="1"/>
</dbReference>
<dbReference type="InterPro" id="IPR027417">
    <property type="entry name" value="P-loop_NTPase"/>
</dbReference>
<accession>A0ABT2H8I1</accession>
<dbReference type="PANTHER" id="PTHR43790:SF3">
    <property type="entry name" value="D-ALLOSE IMPORT ATP-BINDING PROTEIN ALSA-RELATED"/>
    <property type="match status" value="1"/>
</dbReference>
<evidence type="ECO:0000256" key="3">
    <source>
        <dbReference type="ARBA" id="ARBA00022597"/>
    </source>
</evidence>